<protein>
    <recommendedName>
        <fullName evidence="8">Holo-[acyl-carrier-protein] synthase</fullName>
        <shortName evidence="8">Holo-ACP synthase</shortName>
        <ecNumber evidence="8">2.7.8.7</ecNumber>
    </recommendedName>
    <alternativeName>
        <fullName evidence="8">4'-phosphopantetheinyl transferase AcpS</fullName>
    </alternativeName>
</protein>
<dbReference type="InterPro" id="IPR002582">
    <property type="entry name" value="ACPS"/>
</dbReference>
<evidence type="ECO:0000256" key="8">
    <source>
        <dbReference type="HAMAP-Rule" id="MF_00101"/>
    </source>
</evidence>
<evidence type="ECO:0000256" key="4">
    <source>
        <dbReference type="ARBA" id="ARBA00022832"/>
    </source>
</evidence>
<comment type="function">
    <text evidence="8">Transfers the 4'-phosphopantetheine moiety from coenzyme A to a Ser of acyl-carrier-protein.</text>
</comment>
<dbReference type="Gene3D" id="3.90.470.20">
    <property type="entry name" value="4'-phosphopantetheinyl transferase domain"/>
    <property type="match status" value="1"/>
</dbReference>
<evidence type="ECO:0000259" key="9">
    <source>
        <dbReference type="Pfam" id="PF01648"/>
    </source>
</evidence>
<organism evidence="10 11">
    <name type="scientific">Lactovum miscens</name>
    <dbReference type="NCBI Taxonomy" id="190387"/>
    <lineage>
        <taxon>Bacteria</taxon>
        <taxon>Bacillati</taxon>
        <taxon>Bacillota</taxon>
        <taxon>Bacilli</taxon>
        <taxon>Lactobacillales</taxon>
        <taxon>Streptococcaceae</taxon>
        <taxon>Lactovum</taxon>
    </lineage>
</organism>
<dbReference type="GO" id="GO:0000287">
    <property type="term" value="F:magnesium ion binding"/>
    <property type="evidence" value="ECO:0007669"/>
    <property type="project" value="UniProtKB-UniRule"/>
</dbReference>
<dbReference type="NCBIfam" id="TIGR00556">
    <property type="entry name" value="pantethn_trn"/>
    <property type="match status" value="1"/>
</dbReference>
<sequence>MIVGIGVDNIELTRIEKALTHPRFIEKVLRPNEKAKYESFDTEVRKIEFLAGRWAAKEAFSKAIGLGIGSDLHFLDLEIINNELGNPSFLNPPFVGNVQLSISHSRLEATAIVILEKV</sequence>
<keyword evidence="6 8" id="KW-0443">Lipid metabolism</keyword>
<dbReference type="HAMAP" id="MF_00101">
    <property type="entry name" value="AcpS"/>
    <property type="match status" value="1"/>
</dbReference>
<evidence type="ECO:0000256" key="5">
    <source>
        <dbReference type="ARBA" id="ARBA00022842"/>
    </source>
</evidence>
<evidence type="ECO:0000313" key="10">
    <source>
        <dbReference type="EMBL" id="MBB5888236.1"/>
    </source>
</evidence>
<accession>A0A841C2P5</accession>
<keyword evidence="3 8" id="KW-0479">Metal-binding</keyword>
<dbReference type="Pfam" id="PF01648">
    <property type="entry name" value="ACPS"/>
    <property type="match status" value="1"/>
</dbReference>
<keyword evidence="11" id="KW-1185">Reference proteome</keyword>
<dbReference type="GO" id="GO:0006633">
    <property type="term" value="P:fatty acid biosynthetic process"/>
    <property type="evidence" value="ECO:0007669"/>
    <property type="project" value="UniProtKB-UniRule"/>
</dbReference>
<evidence type="ECO:0000256" key="2">
    <source>
        <dbReference type="ARBA" id="ARBA00022679"/>
    </source>
</evidence>
<name>A0A841C2P5_9LACT</name>
<dbReference type="InterPro" id="IPR004568">
    <property type="entry name" value="Ppantetheine-prot_Trfase_dom"/>
</dbReference>
<dbReference type="Proteomes" id="UP000562464">
    <property type="component" value="Unassembled WGS sequence"/>
</dbReference>
<comment type="cofactor">
    <cofactor evidence="8">
        <name>Mg(2+)</name>
        <dbReference type="ChEBI" id="CHEBI:18420"/>
    </cofactor>
</comment>
<proteinExistence type="inferred from homology"/>
<feature type="binding site" evidence="8">
    <location>
        <position position="58"/>
    </location>
    <ligand>
        <name>Mg(2+)</name>
        <dbReference type="ChEBI" id="CHEBI:18420"/>
    </ligand>
</feature>
<keyword evidence="7 8" id="KW-0275">Fatty acid biosynthesis</keyword>
<evidence type="ECO:0000256" key="1">
    <source>
        <dbReference type="ARBA" id="ARBA00022516"/>
    </source>
</evidence>
<feature type="domain" description="4'-phosphopantetheinyl transferase" evidence="9">
    <location>
        <begin position="4"/>
        <end position="90"/>
    </location>
</feature>
<dbReference type="SUPFAM" id="SSF56214">
    <property type="entry name" value="4'-phosphopantetheinyl transferase"/>
    <property type="match status" value="1"/>
</dbReference>
<dbReference type="GO" id="GO:0008897">
    <property type="term" value="F:holo-[acyl-carrier-protein] synthase activity"/>
    <property type="evidence" value="ECO:0007669"/>
    <property type="project" value="UniProtKB-UniRule"/>
</dbReference>
<dbReference type="AlphaFoldDB" id="A0A841C2P5"/>
<keyword evidence="8" id="KW-0963">Cytoplasm</keyword>
<dbReference type="InterPro" id="IPR008278">
    <property type="entry name" value="4-PPantetheinyl_Trfase_dom"/>
</dbReference>
<keyword evidence="5 8" id="KW-0460">Magnesium</keyword>
<dbReference type="InterPro" id="IPR037143">
    <property type="entry name" value="4-PPantetheinyl_Trfase_dom_sf"/>
</dbReference>
<feature type="binding site" evidence="8">
    <location>
        <position position="8"/>
    </location>
    <ligand>
        <name>Mg(2+)</name>
        <dbReference type="ChEBI" id="CHEBI:18420"/>
    </ligand>
</feature>
<dbReference type="EC" id="2.7.8.7" evidence="8"/>
<dbReference type="RefSeq" id="WP_183540120.1">
    <property type="nucleotide sequence ID" value="NZ_JACHHV010000018.1"/>
</dbReference>
<comment type="subcellular location">
    <subcellularLocation>
        <location evidence="8">Cytoplasm</location>
    </subcellularLocation>
</comment>
<gene>
    <name evidence="8" type="primary">acpS</name>
    <name evidence="10" type="ORF">HNQ37_001128</name>
</gene>
<keyword evidence="1 8" id="KW-0444">Lipid biosynthesis</keyword>
<comment type="similarity">
    <text evidence="8">Belongs to the P-Pant transferase superfamily. AcpS family.</text>
</comment>
<evidence type="ECO:0000313" key="11">
    <source>
        <dbReference type="Proteomes" id="UP000562464"/>
    </source>
</evidence>
<keyword evidence="4 8" id="KW-0276">Fatty acid metabolism</keyword>
<keyword evidence="2 8" id="KW-0808">Transferase</keyword>
<dbReference type="EMBL" id="JACHHV010000018">
    <property type="protein sequence ID" value="MBB5888236.1"/>
    <property type="molecule type" value="Genomic_DNA"/>
</dbReference>
<evidence type="ECO:0000256" key="3">
    <source>
        <dbReference type="ARBA" id="ARBA00022723"/>
    </source>
</evidence>
<comment type="catalytic activity">
    <reaction evidence="8">
        <text>apo-[ACP] + CoA = holo-[ACP] + adenosine 3',5'-bisphosphate + H(+)</text>
        <dbReference type="Rhea" id="RHEA:12068"/>
        <dbReference type="Rhea" id="RHEA-COMP:9685"/>
        <dbReference type="Rhea" id="RHEA-COMP:9690"/>
        <dbReference type="ChEBI" id="CHEBI:15378"/>
        <dbReference type="ChEBI" id="CHEBI:29999"/>
        <dbReference type="ChEBI" id="CHEBI:57287"/>
        <dbReference type="ChEBI" id="CHEBI:58343"/>
        <dbReference type="ChEBI" id="CHEBI:64479"/>
        <dbReference type="EC" id="2.7.8.7"/>
    </reaction>
</comment>
<evidence type="ECO:0000256" key="7">
    <source>
        <dbReference type="ARBA" id="ARBA00023160"/>
    </source>
</evidence>
<dbReference type="NCBIfam" id="TIGR00516">
    <property type="entry name" value="acpS"/>
    <property type="match status" value="1"/>
</dbReference>
<evidence type="ECO:0000256" key="6">
    <source>
        <dbReference type="ARBA" id="ARBA00023098"/>
    </source>
</evidence>
<dbReference type="GO" id="GO:0005737">
    <property type="term" value="C:cytoplasm"/>
    <property type="evidence" value="ECO:0007669"/>
    <property type="project" value="UniProtKB-SubCell"/>
</dbReference>
<reference evidence="10 11" key="1">
    <citation type="submission" date="2020-08" db="EMBL/GenBank/DDBJ databases">
        <title>Genomic Encyclopedia of Type Strains, Phase IV (KMG-IV): sequencing the most valuable type-strain genomes for metagenomic binning, comparative biology and taxonomic classification.</title>
        <authorList>
            <person name="Goeker M."/>
        </authorList>
    </citation>
    <scope>NUCLEOTIDE SEQUENCE [LARGE SCALE GENOMIC DNA]</scope>
    <source>
        <strain evidence="10 11">DSM 14925</strain>
    </source>
</reference>
<comment type="caution">
    <text evidence="10">The sequence shown here is derived from an EMBL/GenBank/DDBJ whole genome shotgun (WGS) entry which is preliminary data.</text>
</comment>